<sequence length="416" mass="46973">MNLSHLGLLGIILFSLILTFNTISAATTENWEENWAPWVTNTSLTSATINWRQDTTGPGIVQYAKTSSYEKSKQFDEVVTDLTEKSMHHVLISGLEPETSYTYRVRPLMKEDTFSPRKFRTLPQKGPFTFIVLSDTQEGSRYSEDKRFHFVADAIAEEPDVLFILTGGDHASYDDFNRWGIFFHNAEGVLGNTTIYPTIGNHEYHDINHGDAPLSASNYHDAFNMPLTYSFDCAGIRYLILNSQDPEEALLVGSDDPQPSMNTTSSQVPWLREKLTDPSLKGVFTIQHYPDWMNGRKEVDPRLASWDELFREHNISASFAGHVHAYERFLINGTPYFIVGNAGGPAVTVNRTRTEGYQFGTTKRLGYLKVTVNPDANTATAEEKVVGYVKEDNDDETPVIYKKPVVDETVTFPLKR</sequence>
<dbReference type="CDD" id="cd00063">
    <property type="entry name" value="FN3"/>
    <property type="match status" value="1"/>
</dbReference>
<dbReference type="RefSeq" id="WP_109967257.1">
    <property type="nucleotide sequence ID" value="NZ_CP176093.1"/>
</dbReference>
<dbReference type="InterPro" id="IPR008963">
    <property type="entry name" value="Purple_acid_Pase-like_N"/>
</dbReference>
<dbReference type="GO" id="GO:0046872">
    <property type="term" value="F:metal ion binding"/>
    <property type="evidence" value="ECO:0007669"/>
    <property type="project" value="InterPro"/>
</dbReference>
<name>A0A2V2NBZ0_9EURY</name>
<dbReference type="SUPFAM" id="SSF56300">
    <property type="entry name" value="Metallo-dependent phosphatases"/>
    <property type="match status" value="1"/>
</dbReference>
<dbReference type="InterPro" id="IPR004843">
    <property type="entry name" value="Calcineurin-like_PHP"/>
</dbReference>
<keyword evidence="4" id="KW-1185">Reference proteome</keyword>
<dbReference type="InterPro" id="IPR003961">
    <property type="entry name" value="FN3_dom"/>
</dbReference>
<dbReference type="PANTHER" id="PTHR22953:SF153">
    <property type="entry name" value="PURPLE ACID PHOSPHATASE"/>
    <property type="match status" value="1"/>
</dbReference>
<evidence type="ECO:0000256" key="1">
    <source>
        <dbReference type="ARBA" id="ARBA00022729"/>
    </source>
</evidence>
<dbReference type="Pfam" id="PF16656">
    <property type="entry name" value="Pur_ac_phosph_N"/>
    <property type="match status" value="1"/>
</dbReference>
<dbReference type="GeneID" id="97549323"/>
<feature type="domain" description="Fibronectin type-III" evidence="2">
    <location>
        <begin position="33"/>
        <end position="124"/>
    </location>
</feature>
<dbReference type="Gene3D" id="3.60.21.10">
    <property type="match status" value="1"/>
</dbReference>
<comment type="caution">
    <text evidence="3">The sequence shown here is derived from an EMBL/GenBank/DDBJ whole genome shotgun (WGS) entry which is preliminary data.</text>
</comment>
<dbReference type="SUPFAM" id="SSF49363">
    <property type="entry name" value="Purple acid phosphatase, N-terminal domain"/>
    <property type="match status" value="1"/>
</dbReference>
<dbReference type="InterPro" id="IPR039331">
    <property type="entry name" value="PAPs-like"/>
</dbReference>
<dbReference type="Proteomes" id="UP000245657">
    <property type="component" value="Unassembled WGS sequence"/>
</dbReference>
<dbReference type="AlphaFoldDB" id="A0A2V2NBZ0"/>
<dbReference type="PANTHER" id="PTHR22953">
    <property type="entry name" value="ACID PHOSPHATASE RELATED"/>
    <property type="match status" value="1"/>
</dbReference>
<dbReference type="InterPro" id="IPR029052">
    <property type="entry name" value="Metallo-depent_PP-like"/>
</dbReference>
<dbReference type="InterPro" id="IPR015914">
    <property type="entry name" value="PAPs_N"/>
</dbReference>
<proteinExistence type="predicted"/>
<dbReference type="PROSITE" id="PS50853">
    <property type="entry name" value="FN3"/>
    <property type="match status" value="1"/>
</dbReference>
<dbReference type="EMBL" id="QGMY01000002">
    <property type="protein sequence ID" value="PWR73978.1"/>
    <property type="molecule type" value="Genomic_DNA"/>
</dbReference>
<dbReference type="OrthoDB" id="7513at2157"/>
<accession>A0A2V2NBZ0</accession>
<protein>
    <recommendedName>
        <fullName evidence="2">Fibronectin type-III domain-containing protein</fullName>
    </recommendedName>
</protein>
<organism evidence="3 4">
    <name type="scientific">Methanospirillum lacunae</name>
    <dbReference type="NCBI Taxonomy" id="668570"/>
    <lineage>
        <taxon>Archaea</taxon>
        <taxon>Methanobacteriati</taxon>
        <taxon>Methanobacteriota</taxon>
        <taxon>Stenosarchaea group</taxon>
        <taxon>Methanomicrobia</taxon>
        <taxon>Methanomicrobiales</taxon>
        <taxon>Methanospirillaceae</taxon>
        <taxon>Methanospirillum</taxon>
    </lineage>
</organism>
<dbReference type="GO" id="GO:0003993">
    <property type="term" value="F:acid phosphatase activity"/>
    <property type="evidence" value="ECO:0007669"/>
    <property type="project" value="InterPro"/>
</dbReference>
<dbReference type="Pfam" id="PF00149">
    <property type="entry name" value="Metallophos"/>
    <property type="match status" value="1"/>
</dbReference>
<evidence type="ECO:0000313" key="4">
    <source>
        <dbReference type="Proteomes" id="UP000245657"/>
    </source>
</evidence>
<keyword evidence="1" id="KW-0732">Signal</keyword>
<dbReference type="Gene3D" id="2.60.40.380">
    <property type="entry name" value="Purple acid phosphatase-like, N-terminal"/>
    <property type="match status" value="1"/>
</dbReference>
<gene>
    <name evidence="3" type="ORF">DK846_02095</name>
</gene>
<reference evidence="3 4" key="1">
    <citation type="submission" date="2018-05" db="EMBL/GenBank/DDBJ databases">
        <title>Draft genome of Methanospirillum lacunae Ki8-1.</title>
        <authorList>
            <person name="Dueholm M.S."/>
            <person name="Nielsen P.H."/>
            <person name="Bakmann L.F."/>
            <person name="Otzen D.E."/>
        </authorList>
    </citation>
    <scope>NUCLEOTIDE SEQUENCE [LARGE SCALE GENOMIC DNA]</scope>
    <source>
        <strain evidence="3 4">Ki8-1</strain>
    </source>
</reference>
<evidence type="ECO:0000259" key="2">
    <source>
        <dbReference type="PROSITE" id="PS50853"/>
    </source>
</evidence>
<evidence type="ECO:0000313" key="3">
    <source>
        <dbReference type="EMBL" id="PWR73978.1"/>
    </source>
</evidence>